<dbReference type="InterPro" id="IPR010982">
    <property type="entry name" value="Lambda_DNA-bd_dom_sf"/>
</dbReference>
<organism evidence="3 4">
    <name type="scientific">Solidesulfovibrio aerotolerans</name>
    <dbReference type="NCBI Taxonomy" id="295255"/>
    <lineage>
        <taxon>Bacteria</taxon>
        <taxon>Pseudomonadati</taxon>
        <taxon>Thermodesulfobacteriota</taxon>
        <taxon>Desulfovibrionia</taxon>
        <taxon>Desulfovibrionales</taxon>
        <taxon>Desulfovibrionaceae</taxon>
        <taxon>Solidesulfovibrio</taxon>
    </lineage>
</organism>
<dbReference type="RefSeq" id="WP_160961638.1">
    <property type="nucleotide sequence ID" value="NZ_WVUD01000023.1"/>
</dbReference>
<dbReference type="PANTHER" id="PTHR36924:SF1">
    <property type="entry name" value="ANTITOXIN HIGA-1"/>
    <property type="match status" value="1"/>
</dbReference>
<keyword evidence="1" id="KW-0238">DNA-binding</keyword>
<evidence type="ECO:0000313" key="3">
    <source>
        <dbReference type="EMBL" id="MYL84002.1"/>
    </source>
</evidence>
<dbReference type="PANTHER" id="PTHR36924">
    <property type="entry name" value="ANTITOXIN HIGA-1"/>
    <property type="match status" value="1"/>
</dbReference>
<dbReference type="GO" id="GO:0003677">
    <property type="term" value="F:DNA binding"/>
    <property type="evidence" value="ECO:0007669"/>
    <property type="project" value="UniProtKB-KW"/>
</dbReference>
<sequence length="110" mass="12279">MIVIEKLPPIHPGEILLEDFMKPLGLSQNALARGLGVPPVTINKIVHGKRAVTTETAFRLARFFGNTPGFWLNLQKDYEIEKADLEALPQRIAEEVRPFVPTPVDRPALV</sequence>
<dbReference type="SUPFAM" id="SSF47413">
    <property type="entry name" value="lambda repressor-like DNA-binding domains"/>
    <property type="match status" value="1"/>
</dbReference>
<dbReference type="Gene3D" id="1.10.260.40">
    <property type="entry name" value="lambda repressor-like DNA-binding domains"/>
    <property type="match status" value="1"/>
</dbReference>
<dbReference type="InterPro" id="IPR001387">
    <property type="entry name" value="Cro/C1-type_HTH"/>
</dbReference>
<keyword evidence="4" id="KW-1185">Reference proteome</keyword>
<evidence type="ECO:0000259" key="2">
    <source>
        <dbReference type="PROSITE" id="PS50943"/>
    </source>
</evidence>
<dbReference type="AlphaFoldDB" id="A0A7C9IX97"/>
<dbReference type="PROSITE" id="PS50943">
    <property type="entry name" value="HTH_CROC1"/>
    <property type="match status" value="1"/>
</dbReference>
<reference evidence="3 4" key="1">
    <citation type="submission" date="2020-01" db="EMBL/GenBank/DDBJ databases">
        <title>Genome sequence of Desulfovibrio aerotolerans DSM 16695(T).</title>
        <authorList>
            <person name="Karnachuk O."/>
            <person name="Avakyan M."/>
            <person name="Mardanov A."/>
            <person name="Kadnikov V."/>
            <person name="Ravin N."/>
        </authorList>
    </citation>
    <scope>NUCLEOTIDE SEQUENCE [LARGE SCALE GENOMIC DNA]</scope>
    <source>
        <strain evidence="3 4">DSM 16695</strain>
    </source>
</reference>
<accession>A0A7C9IX97</accession>
<gene>
    <name evidence="3" type="ORF">GTA51_12765</name>
</gene>
<dbReference type="InterPro" id="IPR013430">
    <property type="entry name" value="Toxin_antidote_HigA"/>
</dbReference>
<feature type="domain" description="HTH cro/C1-type" evidence="2">
    <location>
        <begin position="17"/>
        <end position="71"/>
    </location>
</feature>
<comment type="caution">
    <text evidence="3">The sequence shown here is derived from an EMBL/GenBank/DDBJ whole genome shotgun (WGS) entry which is preliminary data.</text>
</comment>
<evidence type="ECO:0000256" key="1">
    <source>
        <dbReference type="ARBA" id="ARBA00023125"/>
    </source>
</evidence>
<dbReference type="Pfam" id="PF01381">
    <property type="entry name" value="HTH_3"/>
    <property type="match status" value="1"/>
</dbReference>
<proteinExistence type="predicted"/>
<dbReference type="NCBIfam" id="TIGR02607">
    <property type="entry name" value="antidote_HigA"/>
    <property type="match status" value="1"/>
</dbReference>
<name>A0A7C9IX97_9BACT</name>
<evidence type="ECO:0000313" key="4">
    <source>
        <dbReference type="Proteomes" id="UP000482487"/>
    </source>
</evidence>
<protein>
    <submittedName>
        <fullName evidence="3">HigA family addiction module antidote protein</fullName>
    </submittedName>
</protein>
<dbReference type="EMBL" id="WVUD01000023">
    <property type="protein sequence ID" value="MYL84002.1"/>
    <property type="molecule type" value="Genomic_DNA"/>
</dbReference>
<dbReference type="OrthoDB" id="9798100at2"/>
<dbReference type="Proteomes" id="UP000482487">
    <property type="component" value="Unassembled WGS sequence"/>
</dbReference>
<dbReference type="CDD" id="cd00093">
    <property type="entry name" value="HTH_XRE"/>
    <property type="match status" value="1"/>
</dbReference>
<dbReference type="SMART" id="SM00530">
    <property type="entry name" value="HTH_XRE"/>
    <property type="match status" value="1"/>
</dbReference>